<evidence type="ECO:0000256" key="1">
    <source>
        <dbReference type="SAM" id="MobiDB-lite"/>
    </source>
</evidence>
<comment type="caution">
    <text evidence="3">The sequence shown here is derived from an EMBL/GenBank/DDBJ whole genome shotgun (WGS) entry which is preliminary data.</text>
</comment>
<name>A0A9W6ZTE5_9STRA</name>
<dbReference type="AlphaFoldDB" id="A0A9W6ZTE5"/>
<gene>
    <name evidence="3" type="ORF">TL16_g02089</name>
</gene>
<protein>
    <submittedName>
        <fullName evidence="3">Uncharacterized protein</fullName>
    </submittedName>
</protein>
<reference evidence="4" key="1">
    <citation type="journal article" date="2023" name="Commun. Biol.">
        <title>Genome analysis of Parmales, the sister group of diatoms, reveals the evolutionary specialization of diatoms from phago-mixotrophs to photoautotrophs.</title>
        <authorList>
            <person name="Ban H."/>
            <person name="Sato S."/>
            <person name="Yoshikawa S."/>
            <person name="Yamada K."/>
            <person name="Nakamura Y."/>
            <person name="Ichinomiya M."/>
            <person name="Sato N."/>
            <person name="Blanc-Mathieu R."/>
            <person name="Endo H."/>
            <person name="Kuwata A."/>
            <person name="Ogata H."/>
        </authorList>
    </citation>
    <scope>NUCLEOTIDE SEQUENCE [LARGE SCALE GENOMIC DNA]</scope>
</reference>
<dbReference type="EMBL" id="BLQM01000050">
    <property type="protein sequence ID" value="GMH56244.1"/>
    <property type="molecule type" value="Genomic_DNA"/>
</dbReference>
<evidence type="ECO:0000256" key="2">
    <source>
        <dbReference type="SAM" id="Phobius"/>
    </source>
</evidence>
<keyword evidence="2" id="KW-0812">Transmembrane</keyword>
<feature type="transmembrane region" description="Helical" evidence="2">
    <location>
        <begin position="109"/>
        <end position="129"/>
    </location>
</feature>
<keyword evidence="2" id="KW-1133">Transmembrane helix</keyword>
<dbReference type="Proteomes" id="UP001162640">
    <property type="component" value="Unassembled WGS sequence"/>
</dbReference>
<organism evidence="3 4">
    <name type="scientific">Triparma laevis f. inornata</name>
    <dbReference type="NCBI Taxonomy" id="1714386"/>
    <lineage>
        <taxon>Eukaryota</taxon>
        <taxon>Sar</taxon>
        <taxon>Stramenopiles</taxon>
        <taxon>Ochrophyta</taxon>
        <taxon>Bolidophyceae</taxon>
        <taxon>Parmales</taxon>
        <taxon>Triparmaceae</taxon>
        <taxon>Triparma</taxon>
    </lineage>
</organism>
<proteinExistence type="predicted"/>
<keyword evidence="2" id="KW-0472">Membrane</keyword>
<sequence>MHPNPNSPDPATSPTVSLSNSTDNDSFSSASLITPRKIKLESLDLNLDSKKVDPDRDPDFKDIPTPLAKHFTRLKRKSITAWNTLSTEMSKAPKQTFRSTLRNIAPLRFWLTLVLLIALIISLLLWMIIKEDQTIKTISKTLENVDSGSKTWKRGIKPVIMVVAFGVISSGLNGYLMWRVAMAKSLQAEVAAEAAVAAERLLKVAPTFMERNFPIISAILPSNSHEVVLYIINFLMICQGYNVWQNWRHSPVAGAIRRWQSTGLNKMLRKRELRRIARRAEKELARGAKAGGEAAFAFVRGGGLTIMTGKRLLNLLGQKISRLTRLAVSLVGVFMGIGVVLFPGSSVHDADDYTPF</sequence>
<feature type="transmembrane region" description="Helical" evidence="2">
    <location>
        <begin position="159"/>
        <end position="178"/>
    </location>
</feature>
<feature type="transmembrane region" description="Helical" evidence="2">
    <location>
        <begin position="323"/>
        <end position="342"/>
    </location>
</feature>
<evidence type="ECO:0000313" key="4">
    <source>
        <dbReference type="Proteomes" id="UP001162640"/>
    </source>
</evidence>
<accession>A0A9W6ZTE5</accession>
<evidence type="ECO:0000313" key="3">
    <source>
        <dbReference type="EMBL" id="GMH56244.1"/>
    </source>
</evidence>
<feature type="region of interest" description="Disordered" evidence="1">
    <location>
        <begin position="1"/>
        <end position="29"/>
    </location>
</feature>
<feature type="compositionally biased region" description="Polar residues" evidence="1">
    <location>
        <begin position="9"/>
        <end position="29"/>
    </location>
</feature>